<dbReference type="Pfam" id="PF10270">
    <property type="entry name" value="MMgT"/>
    <property type="match status" value="1"/>
</dbReference>
<dbReference type="STRING" id="569365.A0A0D2B333"/>
<keyword evidence="3" id="KW-0812">Transmembrane</keyword>
<evidence type="ECO:0000256" key="6">
    <source>
        <dbReference type="SAM" id="SignalP"/>
    </source>
</evidence>
<evidence type="ECO:0000256" key="5">
    <source>
        <dbReference type="ARBA" id="ARBA00023136"/>
    </source>
</evidence>
<protein>
    <recommendedName>
        <fullName evidence="9">Magnesium transporter</fullName>
    </recommendedName>
</protein>
<gene>
    <name evidence="7" type="ORF">PV07_03611</name>
</gene>
<dbReference type="Proteomes" id="UP000054466">
    <property type="component" value="Unassembled WGS sequence"/>
</dbReference>
<dbReference type="PANTHER" id="PTHR28144:SF1">
    <property type="entry name" value="ER MEMBRANE PROTEIN COMPLEX SUBUNIT 5"/>
    <property type="match status" value="1"/>
</dbReference>
<name>A0A0D2B333_9EURO</name>
<dbReference type="InterPro" id="IPR018937">
    <property type="entry name" value="MMgT"/>
</dbReference>
<dbReference type="VEuPathDB" id="FungiDB:PV07_03611"/>
<dbReference type="AlphaFoldDB" id="A0A0D2B333"/>
<reference evidence="7 8" key="1">
    <citation type="submission" date="2015-01" db="EMBL/GenBank/DDBJ databases">
        <title>The Genome Sequence of Cladophialophora immunda CBS83496.</title>
        <authorList>
            <consortium name="The Broad Institute Genomics Platform"/>
            <person name="Cuomo C."/>
            <person name="de Hoog S."/>
            <person name="Gorbushina A."/>
            <person name="Stielow B."/>
            <person name="Teixiera M."/>
            <person name="Abouelleil A."/>
            <person name="Chapman S.B."/>
            <person name="Priest M."/>
            <person name="Young S.K."/>
            <person name="Wortman J."/>
            <person name="Nusbaum C."/>
            <person name="Birren B."/>
        </authorList>
    </citation>
    <scope>NUCLEOTIDE SEQUENCE [LARGE SCALE GENOMIC DNA]</scope>
    <source>
        <strain evidence="7 8">CBS 83496</strain>
    </source>
</reference>
<evidence type="ECO:0000256" key="3">
    <source>
        <dbReference type="ARBA" id="ARBA00022692"/>
    </source>
</evidence>
<dbReference type="OrthoDB" id="44756at2759"/>
<feature type="signal peptide" evidence="6">
    <location>
        <begin position="1"/>
        <end position="22"/>
    </location>
</feature>
<dbReference type="HOGENOM" id="CLU_132206_0_1_1"/>
<accession>A0A0D2B333</accession>
<evidence type="ECO:0000256" key="2">
    <source>
        <dbReference type="ARBA" id="ARBA00006109"/>
    </source>
</evidence>
<dbReference type="PANTHER" id="PTHR28144">
    <property type="entry name" value="ER MEMBRANE PROTEIN COMPLEX SUBUNIT 5"/>
    <property type="match status" value="1"/>
</dbReference>
<keyword evidence="8" id="KW-1185">Reference proteome</keyword>
<dbReference type="RefSeq" id="XP_016252248.1">
    <property type="nucleotide sequence ID" value="XM_016390346.1"/>
</dbReference>
<dbReference type="GeneID" id="27342805"/>
<evidence type="ECO:0000256" key="1">
    <source>
        <dbReference type="ARBA" id="ARBA00004127"/>
    </source>
</evidence>
<keyword evidence="5" id="KW-0472">Membrane</keyword>
<dbReference type="EMBL" id="KN847041">
    <property type="protein sequence ID" value="KIW32032.1"/>
    <property type="molecule type" value="Genomic_DNA"/>
</dbReference>
<dbReference type="GO" id="GO:0034975">
    <property type="term" value="P:protein folding in endoplasmic reticulum"/>
    <property type="evidence" value="ECO:0007669"/>
    <property type="project" value="TreeGrafter"/>
</dbReference>
<evidence type="ECO:0008006" key="9">
    <source>
        <dbReference type="Google" id="ProtNLM"/>
    </source>
</evidence>
<organism evidence="7 8">
    <name type="scientific">Cladophialophora immunda</name>
    <dbReference type="NCBI Taxonomy" id="569365"/>
    <lineage>
        <taxon>Eukaryota</taxon>
        <taxon>Fungi</taxon>
        <taxon>Dikarya</taxon>
        <taxon>Ascomycota</taxon>
        <taxon>Pezizomycotina</taxon>
        <taxon>Eurotiomycetes</taxon>
        <taxon>Chaetothyriomycetidae</taxon>
        <taxon>Chaetothyriales</taxon>
        <taxon>Herpotrichiellaceae</taxon>
        <taxon>Cladophialophora</taxon>
    </lineage>
</organism>
<keyword evidence="4" id="KW-1133">Transmembrane helix</keyword>
<evidence type="ECO:0000313" key="7">
    <source>
        <dbReference type="EMBL" id="KIW32032.1"/>
    </source>
</evidence>
<evidence type="ECO:0000313" key="8">
    <source>
        <dbReference type="Proteomes" id="UP000054466"/>
    </source>
</evidence>
<feature type="chain" id="PRO_5002238746" description="Magnesium transporter" evidence="6">
    <location>
        <begin position="23"/>
        <end position="119"/>
    </location>
</feature>
<dbReference type="GO" id="GO:0072546">
    <property type="term" value="C:EMC complex"/>
    <property type="evidence" value="ECO:0007669"/>
    <property type="project" value="TreeGrafter"/>
</dbReference>
<dbReference type="InterPro" id="IPR053279">
    <property type="entry name" value="EMC_subunit"/>
</dbReference>
<keyword evidence="6" id="KW-0732">Signal</keyword>
<proteinExistence type="inferred from homology"/>
<evidence type="ECO:0000256" key="4">
    <source>
        <dbReference type="ARBA" id="ARBA00022989"/>
    </source>
</evidence>
<comment type="similarity">
    <text evidence="2">Belongs to the membrane magnesium transporter (TC 1.A.67) family.</text>
</comment>
<comment type="subcellular location">
    <subcellularLocation>
        <location evidence="1">Endomembrane system</location>
        <topology evidence="1">Multi-pass membrane protein</topology>
    </subcellularLocation>
</comment>
<sequence>MAVISRLLVLVGLLSLFHAAYSAHEFSTLSTKLHKNAALPLDIKLETLVSVFLACFGLVLGSEPLKPVSWSAWAGQIEREGGGANPFRGLEERLGFMDIRAQRRAFTAWAKQQGAGVKS</sequence>